<accession>A0A0F8YXG5</accession>
<dbReference type="AlphaFoldDB" id="A0A0F8YXG5"/>
<name>A0A0F8YXG5_9ZZZZ</name>
<evidence type="ECO:0000313" key="1">
    <source>
        <dbReference type="EMBL" id="KKK86103.1"/>
    </source>
</evidence>
<comment type="caution">
    <text evidence="1">The sequence shown here is derived from an EMBL/GenBank/DDBJ whole genome shotgun (WGS) entry which is preliminary data.</text>
</comment>
<evidence type="ECO:0008006" key="2">
    <source>
        <dbReference type="Google" id="ProtNLM"/>
    </source>
</evidence>
<dbReference type="EMBL" id="LAZR01051004">
    <property type="protein sequence ID" value="KKK86103.1"/>
    <property type="molecule type" value="Genomic_DNA"/>
</dbReference>
<proteinExistence type="predicted"/>
<protein>
    <recommendedName>
        <fullName evidence="2">Methylmalonyl-CoA mutase domain-containing protein</fullName>
    </recommendedName>
</protein>
<sequence length="56" mass="6063">MPANSPLIDLLKALSHQEPTKLARWRETIQDLLDEGVVDASVGTIALAFEEIDSGS</sequence>
<gene>
    <name evidence="1" type="ORF">LCGC14_2766590</name>
</gene>
<organism evidence="1">
    <name type="scientific">marine sediment metagenome</name>
    <dbReference type="NCBI Taxonomy" id="412755"/>
    <lineage>
        <taxon>unclassified sequences</taxon>
        <taxon>metagenomes</taxon>
        <taxon>ecological metagenomes</taxon>
    </lineage>
</organism>
<reference evidence="1" key="1">
    <citation type="journal article" date="2015" name="Nature">
        <title>Complex archaea that bridge the gap between prokaryotes and eukaryotes.</title>
        <authorList>
            <person name="Spang A."/>
            <person name="Saw J.H."/>
            <person name="Jorgensen S.L."/>
            <person name="Zaremba-Niedzwiedzka K."/>
            <person name="Martijn J."/>
            <person name="Lind A.E."/>
            <person name="van Eijk R."/>
            <person name="Schleper C."/>
            <person name="Guy L."/>
            <person name="Ettema T.J."/>
        </authorList>
    </citation>
    <scope>NUCLEOTIDE SEQUENCE</scope>
</reference>